<dbReference type="EMBL" id="CU207366">
    <property type="protein sequence ID" value="CAL65366.1"/>
    <property type="molecule type" value="Genomic_DNA"/>
</dbReference>
<dbReference type="Proteomes" id="UP000000755">
    <property type="component" value="Chromosome"/>
</dbReference>
<accession>A0LYC1</accession>
<reference evidence="1 2" key="1">
    <citation type="journal article" date="2006" name="Environ. Microbiol.">
        <title>Whole genome analysis of the marine Bacteroidetes'Gramella forsetii' reveals adaptations to degradation of polymeric organic matter.</title>
        <authorList>
            <person name="Bauer M."/>
            <person name="Kube M."/>
            <person name="Teeling H."/>
            <person name="Richter M."/>
            <person name="Lombardot T."/>
            <person name="Allers E."/>
            <person name="Wuerdemann C.A."/>
            <person name="Quast C."/>
            <person name="Kuhl H."/>
            <person name="Knaust F."/>
            <person name="Woebken D."/>
            <person name="Bischof K."/>
            <person name="Mussmann M."/>
            <person name="Choudhuri J.V."/>
            <person name="Meyer F."/>
            <person name="Reinhardt R."/>
            <person name="Amann R.I."/>
            <person name="Gloeckner F.O."/>
        </authorList>
    </citation>
    <scope>NUCLEOTIDE SEQUENCE [LARGE SCALE GENOMIC DNA]</scope>
    <source>
        <strain evidence="1 2">KT0803</strain>
    </source>
</reference>
<dbReference type="HOGENOM" id="CLU_3062052_0_0_10"/>
<proteinExistence type="predicted"/>
<evidence type="ECO:0000313" key="2">
    <source>
        <dbReference type="Proteomes" id="UP000000755"/>
    </source>
</evidence>
<name>A0LYC1_CHRFK</name>
<dbReference type="KEGG" id="gfo:GFO_0381"/>
<dbReference type="AlphaFoldDB" id="A0LYC1"/>
<dbReference type="STRING" id="411154.GFO_0381"/>
<organism evidence="1 2">
    <name type="scientific">Christiangramia forsetii (strain DSM 17595 / CGMCC 1.15422 / KT0803)</name>
    <name type="common">Gramella forsetii</name>
    <dbReference type="NCBI Taxonomy" id="411154"/>
    <lineage>
        <taxon>Bacteria</taxon>
        <taxon>Pseudomonadati</taxon>
        <taxon>Bacteroidota</taxon>
        <taxon>Flavobacteriia</taxon>
        <taxon>Flavobacteriales</taxon>
        <taxon>Flavobacteriaceae</taxon>
        <taxon>Christiangramia</taxon>
    </lineage>
</organism>
<evidence type="ECO:0000313" key="1">
    <source>
        <dbReference type="EMBL" id="CAL65366.1"/>
    </source>
</evidence>
<sequence length="53" mass="6053">MPPFFIYKFVLNKFRFSKIVAQRGSFSLVHKQLHTTQPGRPDGGDLCLTKRSG</sequence>
<protein>
    <submittedName>
        <fullName evidence="1">Uncharacterized protein</fullName>
    </submittedName>
</protein>
<gene>
    <name evidence="1" type="ordered locus">GFO_0381</name>
</gene>